<dbReference type="InterPro" id="IPR036291">
    <property type="entry name" value="NAD(P)-bd_dom_sf"/>
</dbReference>
<comment type="similarity">
    <text evidence="1">Belongs to the HIBADH-related family.</text>
</comment>
<feature type="domain" description="NADPH-dependent reductive aminase-like C-terminal" evidence="4">
    <location>
        <begin position="179"/>
        <end position="304"/>
    </location>
</feature>
<dbReference type="EMBL" id="JAUMKJ010000040">
    <property type="protein sequence ID" value="MDO3680380.1"/>
    <property type="molecule type" value="Genomic_DNA"/>
</dbReference>
<dbReference type="InterPro" id="IPR013328">
    <property type="entry name" value="6PGD_dom2"/>
</dbReference>
<proteinExistence type="inferred from homology"/>
<dbReference type="Gene3D" id="1.10.1040.10">
    <property type="entry name" value="N-(1-d-carboxylethyl)-l-norvaline Dehydrogenase, domain 2"/>
    <property type="match status" value="1"/>
</dbReference>
<dbReference type="InterPro" id="IPR006115">
    <property type="entry name" value="6PGDH_NADP-bd"/>
</dbReference>
<keyword evidence="6" id="KW-1185">Reference proteome</keyword>
<dbReference type="InterPro" id="IPR051265">
    <property type="entry name" value="HIBADH-related_NP60_sf"/>
</dbReference>
<evidence type="ECO:0000256" key="1">
    <source>
        <dbReference type="ARBA" id="ARBA00009080"/>
    </source>
</evidence>
<feature type="domain" description="6-phosphogluconate dehydrogenase NADP-binding" evidence="3">
    <location>
        <begin position="24"/>
        <end position="170"/>
    </location>
</feature>
<sequence>MNSSNLKEDSSVGNASAATNCKSVTVMGLGPMGQAMAGVFLECGYAVTVWNRTASKADELVAKGATRASTVHEALAANELVILSLTDYDVMYAILEPASRNLSGKVLVNLSSDTPEKVRKAAKWLAGRGARHVTGGVQVPPSGIGKSESSTYYSGPREVFEAHRETLEVLTGTDYRGEDPGLAMLYYQIQMDIFWTSMLSYLHALAVATANGITAEQFLPYASATLSSLPKFVEFYTTRLDEGKHPGDVDRLAMGLASIEHVVHTTKDAGIDIALPAAVLEIFKRGMENGHSGDSFTSLIEIFKNSIRP</sequence>
<evidence type="ECO:0000259" key="3">
    <source>
        <dbReference type="Pfam" id="PF03446"/>
    </source>
</evidence>
<dbReference type="Pfam" id="PF21761">
    <property type="entry name" value="RedAm-like_C"/>
    <property type="match status" value="1"/>
</dbReference>
<comment type="caution">
    <text evidence="5">The sequence shown here is derived from an EMBL/GenBank/DDBJ whole genome shotgun (WGS) entry which is preliminary data.</text>
</comment>
<dbReference type="Gene3D" id="3.40.50.720">
    <property type="entry name" value="NAD(P)-binding Rossmann-like Domain"/>
    <property type="match status" value="1"/>
</dbReference>
<dbReference type="InterPro" id="IPR015815">
    <property type="entry name" value="HIBADH-related"/>
</dbReference>
<name>A0ABT8VHC6_9BACL</name>
<organism evidence="5 6">
    <name type="scientific">Paenibacillus ehimensis</name>
    <dbReference type="NCBI Taxonomy" id="79264"/>
    <lineage>
        <taxon>Bacteria</taxon>
        <taxon>Bacillati</taxon>
        <taxon>Bacillota</taxon>
        <taxon>Bacilli</taxon>
        <taxon>Bacillales</taxon>
        <taxon>Paenibacillaceae</taxon>
        <taxon>Paenibacillus</taxon>
    </lineage>
</organism>
<dbReference type="Pfam" id="PF03446">
    <property type="entry name" value="NAD_binding_2"/>
    <property type="match status" value="1"/>
</dbReference>
<dbReference type="RefSeq" id="WP_302880666.1">
    <property type="nucleotide sequence ID" value="NZ_JAUMKJ010000040.1"/>
</dbReference>
<dbReference type="InterPro" id="IPR008927">
    <property type="entry name" value="6-PGluconate_DH-like_C_sf"/>
</dbReference>
<gene>
    <name evidence="5" type="ORF">Q3C12_25560</name>
</gene>
<dbReference type="SUPFAM" id="SSF48179">
    <property type="entry name" value="6-phosphogluconate dehydrogenase C-terminal domain-like"/>
    <property type="match status" value="1"/>
</dbReference>
<reference evidence="5" key="1">
    <citation type="submission" date="2023-07" db="EMBL/GenBank/DDBJ databases">
        <authorList>
            <person name="Aktuganov G."/>
            <person name="Boyko T."/>
            <person name="Delegan Y."/>
            <person name="Galimzianova N."/>
            <person name="Gilvanova E."/>
            <person name="Korobov V."/>
            <person name="Kuzmina L."/>
            <person name="Melentiev A."/>
            <person name="Milman P."/>
            <person name="Ryabova A."/>
            <person name="Stupak E."/>
            <person name="Yasakov T."/>
            <person name="Zharikova N."/>
            <person name="Zhurenko E."/>
        </authorList>
    </citation>
    <scope>NUCLEOTIDE SEQUENCE</scope>
    <source>
        <strain evidence="5">IB-739</strain>
    </source>
</reference>
<dbReference type="Proteomes" id="UP001168883">
    <property type="component" value="Unassembled WGS sequence"/>
</dbReference>
<accession>A0ABT8VHC6</accession>
<protein>
    <submittedName>
        <fullName evidence="5">NAD(P)-binding domain-containing protein</fullName>
    </submittedName>
</protein>
<keyword evidence="2" id="KW-0560">Oxidoreductase</keyword>
<dbReference type="InterPro" id="IPR048666">
    <property type="entry name" value="RedAm-like_C"/>
</dbReference>
<evidence type="ECO:0000256" key="2">
    <source>
        <dbReference type="ARBA" id="ARBA00023002"/>
    </source>
</evidence>
<dbReference type="SUPFAM" id="SSF51735">
    <property type="entry name" value="NAD(P)-binding Rossmann-fold domains"/>
    <property type="match status" value="1"/>
</dbReference>
<evidence type="ECO:0000313" key="5">
    <source>
        <dbReference type="EMBL" id="MDO3680380.1"/>
    </source>
</evidence>
<evidence type="ECO:0000259" key="4">
    <source>
        <dbReference type="Pfam" id="PF21761"/>
    </source>
</evidence>
<evidence type="ECO:0000313" key="6">
    <source>
        <dbReference type="Proteomes" id="UP001168883"/>
    </source>
</evidence>
<dbReference type="PANTHER" id="PTHR43580:SF2">
    <property type="entry name" value="CYTOKINE-LIKE NUCLEAR FACTOR N-PAC"/>
    <property type="match status" value="1"/>
</dbReference>
<dbReference type="PANTHER" id="PTHR43580">
    <property type="entry name" value="OXIDOREDUCTASE GLYR1-RELATED"/>
    <property type="match status" value="1"/>
</dbReference>
<dbReference type="PIRSF" id="PIRSF000103">
    <property type="entry name" value="HIBADH"/>
    <property type="match status" value="1"/>
</dbReference>